<dbReference type="EMBL" id="JPRD01000074">
    <property type="protein sequence ID" value="KIF46382.1"/>
    <property type="molecule type" value="Genomic_DNA"/>
</dbReference>
<accession>A0A0C1VR16</accession>
<dbReference type="InterPro" id="IPR036465">
    <property type="entry name" value="vWFA_dom_sf"/>
</dbReference>
<dbReference type="PANTHER" id="PTHR22550">
    <property type="entry name" value="SPORE GERMINATION PROTEIN"/>
    <property type="match status" value="1"/>
</dbReference>
<dbReference type="CDD" id="cd01467">
    <property type="entry name" value="vWA_BatA_type"/>
    <property type="match status" value="1"/>
</dbReference>
<sequence>MTEATLVSSLSQWLNIEFVWWWALLLLPLPWLIYKFFPEETQQAEIKLAYLPDNKHSNKPKQVVQKFLSIGVWALLVVACARPVWYGDPVEFQPKYRDMMLVVDLSGSMQKEDMNDNGEYIDRLTAVKRVLSDFVEKRQGDRLGVVLFGDHAYLQTPLTADRKTVMQQINQTVIGLVGQRTAIGDGIGLGTKTFVDSDAPQRVMILLSDGSNTAGVLDPLEAAEIAKKYNATIYTVGVGAGEMMVKDFFMTRKVNTASDLDEQTLTKIAEMTGGKYFRARDAKELETIYDTINQLEPVSSDTQTWRPQSEWFPYPLGAALVLSVFLFVLRRKHG</sequence>
<evidence type="ECO:0000256" key="1">
    <source>
        <dbReference type="SAM" id="Phobius"/>
    </source>
</evidence>
<dbReference type="PROSITE" id="PS50234">
    <property type="entry name" value="VWFA"/>
    <property type="match status" value="1"/>
</dbReference>
<keyword evidence="1" id="KW-1133">Transmembrane helix</keyword>
<dbReference type="AlphaFoldDB" id="A0A0C1VR16"/>
<evidence type="ECO:0000313" key="4">
    <source>
        <dbReference type="Proteomes" id="UP000031586"/>
    </source>
</evidence>
<dbReference type="SUPFAM" id="SSF53300">
    <property type="entry name" value="vWA-like"/>
    <property type="match status" value="1"/>
</dbReference>
<reference evidence="3 4" key="1">
    <citation type="submission" date="2014-07" db="EMBL/GenBank/DDBJ databases">
        <title>Unique and conserved regions in Vibrio harveyi and related species in comparison with the shrimp pathogen Vibrio harveyi CAIM 1792.</title>
        <authorList>
            <person name="Espinoza-Valles I."/>
            <person name="Vora G."/>
            <person name="Leekitcharoenphon P."/>
            <person name="Ussery D."/>
            <person name="Hoj L."/>
            <person name="Gomez-Gil B."/>
        </authorList>
    </citation>
    <scope>NUCLEOTIDE SEQUENCE [LARGE SCALE GENOMIC DNA]</scope>
    <source>
        <strain evidence="4">CAIM 1854 / LMG 25443</strain>
    </source>
</reference>
<name>A0A0C1VR16_9VIBR</name>
<organism evidence="3 4">
    <name type="scientific">Vibrio owensii CAIM 1854 = LMG 25443</name>
    <dbReference type="NCBI Taxonomy" id="1229493"/>
    <lineage>
        <taxon>Bacteria</taxon>
        <taxon>Pseudomonadati</taxon>
        <taxon>Pseudomonadota</taxon>
        <taxon>Gammaproteobacteria</taxon>
        <taxon>Vibrionales</taxon>
        <taxon>Vibrionaceae</taxon>
        <taxon>Vibrio</taxon>
    </lineage>
</organism>
<evidence type="ECO:0000313" key="3">
    <source>
        <dbReference type="EMBL" id="KIF46382.1"/>
    </source>
</evidence>
<comment type="caution">
    <text evidence="3">The sequence shown here is derived from an EMBL/GenBank/DDBJ whole genome shotgun (WGS) entry which is preliminary data.</text>
</comment>
<proteinExistence type="predicted"/>
<dbReference type="Proteomes" id="UP000031586">
    <property type="component" value="Unassembled WGS sequence"/>
</dbReference>
<feature type="domain" description="VWFA" evidence="2">
    <location>
        <begin position="98"/>
        <end position="292"/>
    </location>
</feature>
<protein>
    <submittedName>
        <fullName evidence="3">IMP dehydrogenase</fullName>
    </submittedName>
</protein>
<dbReference type="InterPro" id="IPR050768">
    <property type="entry name" value="UPF0353/GerABKA_families"/>
</dbReference>
<dbReference type="RefSeq" id="WP_009704930.1">
    <property type="nucleotide sequence ID" value="NZ_BAOH01000114.1"/>
</dbReference>
<dbReference type="InterPro" id="IPR033881">
    <property type="entry name" value="vWA_BatA_type"/>
</dbReference>
<dbReference type="PATRIC" id="fig|1229493.5.peg.5623"/>
<dbReference type="Pfam" id="PF00092">
    <property type="entry name" value="VWA"/>
    <property type="match status" value="1"/>
</dbReference>
<dbReference type="Gene3D" id="3.40.50.410">
    <property type="entry name" value="von Willebrand factor, type A domain"/>
    <property type="match status" value="1"/>
</dbReference>
<feature type="transmembrane region" description="Helical" evidence="1">
    <location>
        <begin position="67"/>
        <end position="85"/>
    </location>
</feature>
<dbReference type="InterPro" id="IPR002035">
    <property type="entry name" value="VWF_A"/>
</dbReference>
<keyword evidence="1" id="KW-0812">Transmembrane</keyword>
<keyword evidence="1" id="KW-0472">Membrane</keyword>
<gene>
    <name evidence="3" type="ORF">H735_28985</name>
</gene>
<feature type="transmembrane region" description="Helical" evidence="1">
    <location>
        <begin position="20"/>
        <end position="37"/>
    </location>
</feature>
<dbReference type="GeneID" id="47654107"/>
<evidence type="ECO:0000259" key="2">
    <source>
        <dbReference type="PROSITE" id="PS50234"/>
    </source>
</evidence>
<dbReference type="PANTHER" id="PTHR22550:SF18">
    <property type="entry name" value="VWFA DOMAIN-CONTAINING PROTEIN"/>
    <property type="match status" value="1"/>
</dbReference>
<dbReference type="SMART" id="SM00327">
    <property type="entry name" value="VWA"/>
    <property type="match status" value="1"/>
</dbReference>
<feature type="transmembrane region" description="Helical" evidence="1">
    <location>
        <begin position="311"/>
        <end position="329"/>
    </location>
</feature>